<dbReference type="Proteomes" id="UP000182800">
    <property type="component" value="Unassembled WGS sequence"/>
</dbReference>
<keyword evidence="5" id="KW-1185">Reference proteome</keyword>
<feature type="chain" id="PRO_5006027867" description="DUF1176 domain-containing protein" evidence="1">
    <location>
        <begin position="20"/>
        <end position="177"/>
    </location>
</feature>
<evidence type="ECO:0000313" key="4">
    <source>
        <dbReference type="Proteomes" id="UP000050497"/>
    </source>
</evidence>
<comment type="caution">
    <text evidence="2">The sequence shown here is derived from an EMBL/GenBank/DDBJ whole genome shotgun (WGS) entry which is preliminary data.</text>
</comment>
<sequence length="177" mass="19209">MKRVMLLLTGLVACSPAWAKTVPEASGLPAAVVAAALAEADCSWPPEDGAVVSRPARPLGEALMLLEIPCWQAAYQAGSILMAYDPEAPEEARLLRFPVPDGDGFTEKPSLTFPDYNPETRQITSLHRGRGLGDCGSAGRWQWTGEAFALQSYWEKPDCDGKLFAPFSAPEAWRVYP</sequence>
<dbReference type="Pfam" id="PF06674">
    <property type="entry name" value="DUF1176"/>
    <property type="match status" value="1"/>
</dbReference>
<dbReference type="EMBL" id="LJSX01000001">
    <property type="protein sequence ID" value="KPQ12634.1"/>
    <property type="molecule type" value="Genomic_DNA"/>
</dbReference>
<reference evidence="2 4" key="1">
    <citation type="submission" date="2015-09" db="EMBL/GenBank/DDBJ databases">
        <title>Identification and resolution of microdiversity through metagenomic sequencing of parallel consortia.</title>
        <authorList>
            <person name="Nelson W.C."/>
            <person name="Romine M.F."/>
            <person name="Lindemann S.R."/>
        </authorList>
    </citation>
    <scope>NUCLEOTIDE SEQUENCE [LARGE SCALE GENOMIC DNA]</scope>
    <source>
        <strain evidence="2">HL-109</strain>
    </source>
</reference>
<evidence type="ECO:0000256" key="1">
    <source>
        <dbReference type="SAM" id="SignalP"/>
    </source>
</evidence>
<reference evidence="3 5" key="2">
    <citation type="submission" date="2016-08" db="EMBL/GenBank/DDBJ databases">
        <authorList>
            <person name="Varghese N."/>
            <person name="Submissions Spin"/>
        </authorList>
    </citation>
    <scope>NUCLEOTIDE SEQUENCE [LARGE SCALE GENOMIC DNA]</scope>
    <source>
        <strain evidence="3 5">HL-109</strain>
    </source>
</reference>
<keyword evidence="1" id="KW-0732">Signal</keyword>
<dbReference type="OrthoDB" id="7823834at2"/>
<organism evidence="2 4">
    <name type="scientific">Saliniramus fredricksonii</name>
    <dbReference type="NCBI Taxonomy" id="1653334"/>
    <lineage>
        <taxon>Bacteria</taxon>
        <taxon>Pseudomonadati</taxon>
        <taxon>Pseudomonadota</taxon>
        <taxon>Alphaproteobacteria</taxon>
        <taxon>Hyphomicrobiales</taxon>
        <taxon>Salinarimonadaceae</taxon>
        <taxon>Saliniramus</taxon>
    </lineage>
</organism>
<proteinExistence type="predicted"/>
<feature type="signal peptide" evidence="1">
    <location>
        <begin position="1"/>
        <end position="19"/>
    </location>
</feature>
<name>A0A0N8KEY5_9HYPH</name>
<dbReference type="EMBL" id="FMBM01000003">
    <property type="protein sequence ID" value="SCC82689.1"/>
    <property type="molecule type" value="Genomic_DNA"/>
</dbReference>
<evidence type="ECO:0000313" key="3">
    <source>
        <dbReference type="EMBL" id="SCC82689.1"/>
    </source>
</evidence>
<dbReference type="InterPro" id="IPR009560">
    <property type="entry name" value="DUF1176"/>
</dbReference>
<gene>
    <name evidence="3" type="ORF">GA0071312_3697</name>
    <name evidence="2" type="ORF">HLUCCO17_00640</name>
</gene>
<evidence type="ECO:0000313" key="5">
    <source>
        <dbReference type="Proteomes" id="UP000182800"/>
    </source>
</evidence>
<dbReference type="AlphaFoldDB" id="A0A0N8KEY5"/>
<evidence type="ECO:0008006" key="6">
    <source>
        <dbReference type="Google" id="ProtNLM"/>
    </source>
</evidence>
<accession>A0A0N8KEY5</accession>
<evidence type="ECO:0000313" key="2">
    <source>
        <dbReference type="EMBL" id="KPQ12634.1"/>
    </source>
</evidence>
<dbReference type="STRING" id="1653334.GA0071312_3697"/>
<protein>
    <recommendedName>
        <fullName evidence="6">DUF1176 domain-containing protein</fullName>
    </recommendedName>
</protein>
<dbReference type="Proteomes" id="UP000050497">
    <property type="component" value="Unassembled WGS sequence"/>
</dbReference>